<reference evidence="5" key="1">
    <citation type="submission" date="2023-07" db="EMBL/GenBank/DDBJ databases">
        <title>30 novel species of actinomycetes from the DSMZ collection.</title>
        <authorList>
            <person name="Nouioui I."/>
        </authorList>
    </citation>
    <scope>NUCLEOTIDE SEQUENCE [LARGE SCALE GENOMIC DNA]</scope>
    <source>
        <strain evidence="5">DSM 44918</strain>
    </source>
</reference>
<gene>
    <name evidence="4" type="ORF">RNC47_14760</name>
</gene>
<evidence type="ECO:0000256" key="2">
    <source>
        <dbReference type="SAM" id="MobiDB-lite"/>
    </source>
</evidence>
<keyword evidence="1" id="KW-0175">Coiled coil</keyword>
<dbReference type="Pfam" id="PF04977">
    <property type="entry name" value="DivIC"/>
    <property type="match status" value="1"/>
</dbReference>
<feature type="coiled-coil region" evidence="1">
    <location>
        <begin position="67"/>
        <end position="101"/>
    </location>
</feature>
<feature type="compositionally biased region" description="Basic and acidic residues" evidence="2">
    <location>
        <begin position="132"/>
        <end position="144"/>
    </location>
</feature>
<dbReference type="InterPro" id="IPR007060">
    <property type="entry name" value="FtsL/DivIC"/>
</dbReference>
<dbReference type="EMBL" id="JAVREM010000015">
    <property type="protein sequence ID" value="MDT0319600.1"/>
    <property type="molecule type" value="Genomic_DNA"/>
</dbReference>
<evidence type="ECO:0000256" key="3">
    <source>
        <dbReference type="SAM" id="Phobius"/>
    </source>
</evidence>
<keyword evidence="5" id="KW-1185">Reference proteome</keyword>
<name>A0ABU2LPU9_9ACTN</name>
<feature type="region of interest" description="Disordered" evidence="2">
    <location>
        <begin position="123"/>
        <end position="160"/>
    </location>
</feature>
<dbReference type="Proteomes" id="UP001183420">
    <property type="component" value="Unassembled WGS sequence"/>
</dbReference>
<sequence>MAADRDRFSTATRLRAFGEQAAERVYRAQSRRLEPKPRRGRLTGRAAVLALVVCTLIVALAYPLRQYVQQRSDIADQRRLAEEAERRVEELRDEKARWQDDAYVRRQARERLRYLMPGETGYVLPADPDAEAAERSSADAERSRPGGATPAARPWYENLWDGVDRADAAPQAR</sequence>
<feature type="transmembrane region" description="Helical" evidence="3">
    <location>
        <begin position="42"/>
        <end position="64"/>
    </location>
</feature>
<keyword evidence="3" id="KW-1133">Transmembrane helix</keyword>
<evidence type="ECO:0000313" key="5">
    <source>
        <dbReference type="Proteomes" id="UP001183420"/>
    </source>
</evidence>
<accession>A0ABU2LPU9</accession>
<protein>
    <submittedName>
        <fullName evidence="4">Septum formation initiator family protein</fullName>
    </submittedName>
</protein>
<evidence type="ECO:0000313" key="4">
    <source>
        <dbReference type="EMBL" id="MDT0319600.1"/>
    </source>
</evidence>
<organism evidence="4 5">
    <name type="scientific">Streptomyces millisiae</name>
    <dbReference type="NCBI Taxonomy" id="3075542"/>
    <lineage>
        <taxon>Bacteria</taxon>
        <taxon>Bacillati</taxon>
        <taxon>Actinomycetota</taxon>
        <taxon>Actinomycetes</taxon>
        <taxon>Kitasatosporales</taxon>
        <taxon>Streptomycetaceae</taxon>
        <taxon>Streptomyces</taxon>
    </lineage>
</organism>
<evidence type="ECO:0000256" key="1">
    <source>
        <dbReference type="SAM" id="Coils"/>
    </source>
</evidence>
<keyword evidence="3" id="KW-0812">Transmembrane</keyword>
<proteinExistence type="predicted"/>
<keyword evidence="3" id="KW-0472">Membrane</keyword>
<comment type="caution">
    <text evidence="4">The sequence shown here is derived from an EMBL/GenBank/DDBJ whole genome shotgun (WGS) entry which is preliminary data.</text>
</comment>
<dbReference type="RefSeq" id="WP_311599008.1">
    <property type="nucleotide sequence ID" value="NZ_JAVREM010000015.1"/>
</dbReference>